<evidence type="ECO:0000313" key="3">
    <source>
        <dbReference type="Proteomes" id="UP000077961"/>
    </source>
</evidence>
<dbReference type="Proteomes" id="UP000078116">
    <property type="component" value="Unassembled WGS sequence"/>
</dbReference>
<organism evidence="2 4">
    <name type="scientific">Paraburkholderia ginsengiterrae</name>
    <dbReference type="NCBI Taxonomy" id="1462993"/>
    <lineage>
        <taxon>Bacteria</taxon>
        <taxon>Pseudomonadati</taxon>
        <taxon>Pseudomonadota</taxon>
        <taxon>Betaproteobacteria</taxon>
        <taxon>Burkholderiales</taxon>
        <taxon>Burkholderiaceae</taxon>
        <taxon>Paraburkholderia</taxon>
    </lineage>
</organism>
<proteinExistence type="predicted"/>
<dbReference type="InterPro" id="IPR043733">
    <property type="entry name" value="DUF5677"/>
</dbReference>
<dbReference type="OrthoDB" id="6398229at2"/>
<dbReference type="RefSeq" id="WP_064271968.1">
    <property type="nucleotide sequence ID" value="NZ_LXJZ01000231.1"/>
</dbReference>
<comment type="caution">
    <text evidence="2">The sequence shown here is derived from an EMBL/GenBank/DDBJ whole genome shotgun (WGS) entry which is preliminary data.</text>
</comment>
<accession>A0A1A9MZL6</accession>
<dbReference type="AlphaFoldDB" id="A0A1A9MZL6"/>
<dbReference type="Proteomes" id="UP000077961">
    <property type="component" value="Unassembled WGS sequence"/>
</dbReference>
<evidence type="ECO:0000313" key="4">
    <source>
        <dbReference type="Proteomes" id="UP000078116"/>
    </source>
</evidence>
<keyword evidence="3" id="KW-1185">Reference proteome</keyword>
<evidence type="ECO:0000313" key="1">
    <source>
        <dbReference type="EMBL" id="OAJ52518.1"/>
    </source>
</evidence>
<dbReference type="Pfam" id="PF18928">
    <property type="entry name" value="DUF5677"/>
    <property type="match status" value="1"/>
</dbReference>
<dbReference type="EMBL" id="LXKA01000371">
    <property type="protein sequence ID" value="OAJ52606.1"/>
    <property type="molecule type" value="Genomic_DNA"/>
</dbReference>
<dbReference type="EMBL" id="LXJZ01000231">
    <property type="protein sequence ID" value="OAJ52518.1"/>
    <property type="molecule type" value="Genomic_DNA"/>
</dbReference>
<gene>
    <name evidence="1" type="ORF">A6V36_14020</name>
    <name evidence="2" type="ORF">A6V37_09180</name>
</gene>
<protein>
    <submittedName>
        <fullName evidence="2">Uncharacterized protein</fullName>
    </submittedName>
</protein>
<name>A0A1A9MZL6_9BURK</name>
<evidence type="ECO:0000313" key="2">
    <source>
        <dbReference type="EMBL" id="OAJ52606.1"/>
    </source>
</evidence>
<sequence>MIELTQITEKYQPPYIEKHFSSLEGLHIFSVQFFKDVADIYDVLTRMRNVERNPTGYSIDDAPILGLLVRICKLLKECVKYHEQDNAEVIAIFERPLIEATTIASYLMLNDDAAIADYRKCSYKDRLRVLREMENGSAFFDTKAGKRLLAAVKDKMDFEGLTKDDFAEQKKNKWRLQGKSFRDIFAEIEHDDLYPATYGMMSESIHGSWNESMDWGLVRNEDGTFSAFTDYHPADIRYVTPIINFTIKPFQLWLQRVDLSDDNLKGTINWIERVNTRLFHTFDSLYDGGYDARKTNEP</sequence>
<reference evidence="3 4" key="1">
    <citation type="submission" date="2016-04" db="EMBL/GenBank/DDBJ databases">
        <title>Reclassification of Paraburkholderia panaciterrae (Farh et al. 2015) Dobritsa &amp; Samadpour 2016 as a later homotypic synonym of Paraburkholderia ginsengiterrae (Farh et al. 2015) Dobritsa &amp; Samadpour 2016.</title>
        <authorList>
            <person name="Dobritsa A.P."/>
            <person name="Kutumbaka K."/>
            <person name="Samadpour M."/>
        </authorList>
    </citation>
    <scope>NUCLEOTIDE SEQUENCE [LARGE SCALE GENOMIC DNA]</scope>
    <source>
        <strain evidence="2 4">DCY85</strain>
        <strain evidence="1 3">DCY85-1</strain>
    </source>
</reference>